<comment type="caution">
    <text evidence="1">The sequence shown here is derived from an EMBL/GenBank/DDBJ whole genome shotgun (WGS) entry which is preliminary data.</text>
</comment>
<name>A0A256FK98_9HYPH</name>
<protein>
    <submittedName>
        <fullName evidence="1">Uncharacterized protein</fullName>
    </submittedName>
</protein>
<dbReference type="Proteomes" id="UP000216478">
    <property type="component" value="Unassembled WGS sequence"/>
</dbReference>
<sequence length="46" mass="5426">MPDWRRYRQSNSLLDDRSDDACTDGTATFTDSEAELLFHCDRDDQR</sequence>
<dbReference type="AlphaFoldDB" id="A0A256FK98"/>
<proteinExistence type="predicted"/>
<organism evidence="1 2">
    <name type="scientific">Brucella grignonensis</name>
    <dbReference type="NCBI Taxonomy" id="94627"/>
    <lineage>
        <taxon>Bacteria</taxon>
        <taxon>Pseudomonadati</taxon>
        <taxon>Pseudomonadota</taxon>
        <taxon>Alphaproteobacteria</taxon>
        <taxon>Hyphomicrobiales</taxon>
        <taxon>Brucellaceae</taxon>
        <taxon>Brucella/Ochrobactrum group</taxon>
        <taxon>Brucella</taxon>
    </lineage>
</organism>
<accession>A0A256FK98</accession>
<evidence type="ECO:0000313" key="1">
    <source>
        <dbReference type="EMBL" id="OYR15275.1"/>
    </source>
</evidence>
<reference evidence="1 2" key="1">
    <citation type="submission" date="2017-07" db="EMBL/GenBank/DDBJ databases">
        <title>Phylogenetic study on the rhizospheric bacterium Ochrobactrum sp. A44.</title>
        <authorList>
            <person name="Krzyzanowska D.M."/>
            <person name="Ossowicki A."/>
            <person name="Rajewska M."/>
            <person name="Maciag T."/>
            <person name="Kaczynski Z."/>
            <person name="Czerwicka M."/>
            <person name="Jafra S."/>
        </authorList>
    </citation>
    <scope>NUCLEOTIDE SEQUENCE [LARGE SCALE GENOMIC DNA]</scope>
    <source>
        <strain evidence="1 2">OgA9a</strain>
    </source>
</reference>
<evidence type="ECO:0000313" key="2">
    <source>
        <dbReference type="Proteomes" id="UP000216478"/>
    </source>
</evidence>
<gene>
    <name evidence="1" type="ORF">CEV33_0291</name>
</gene>
<feature type="non-terminal residue" evidence="1">
    <location>
        <position position="46"/>
    </location>
</feature>
<dbReference type="EMBL" id="NNRL01000156">
    <property type="protein sequence ID" value="OYR15275.1"/>
    <property type="molecule type" value="Genomic_DNA"/>
</dbReference>
<keyword evidence="2" id="KW-1185">Reference proteome</keyword>